<evidence type="ECO:0000313" key="3">
    <source>
        <dbReference type="EMBL" id="QIN84365.1"/>
    </source>
</evidence>
<dbReference type="InterPro" id="IPR011050">
    <property type="entry name" value="Pectin_lyase_fold/virulence"/>
</dbReference>
<name>A0A6G8QCZ3_9ACTN</name>
<dbReference type="Proteomes" id="UP000501452">
    <property type="component" value="Chromosome"/>
</dbReference>
<organism evidence="3 4">
    <name type="scientific">Rubrobacter tropicus</name>
    <dbReference type="NCBI Taxonomy" id="2653851"/>
    <lineage>
        <taxon>Bacteria</taxon>
        <taxon>Bacillati</taxon>
        <taxon>Actinomycetota</taxon>
        <taxon>Rubrobacteria</taxon>
        <taxon>Rubrobacterales</taxon>
        <taxon>Rubrobacteraceae</taxon>
        <taxon>Rubrobacter</taxon>
    </lineage>
</organism>
<evidence type="ECO:0000259" key="2">
    <source>
        <dbReference type="Pfam" id="PF13229"/>
    </source>
</evidence>
<evidence type="ECO:0000313" key="4">
    <source>
        <dbReference type="Proteomes" id="UP000501452"/>
    </source>
</evidence>
<protein>
    <recommendedName>
        <fullName evidence="2">Right handed beta helix domain-containing protein</fullName>
    </recommendedName>
</protein>
<dbReference type="AlphaFoldDB" id="A0A6G8QCZ3"/>
<keyword evidence="4" id="KW-1185">Reference proteome</keyword>
<dbReference type="EMBL" id="CP045119">
    <property type="protein sequence ID" value="QIN84365.1"/>
    <property type="molecule type" value="Genomic_DNA"/>
</dbReference>
<dbReference type="Gene3D" id="2.160.20.10">
    <property type="entry name" value="Single-stranded right-handed beta-helix, Pectin lyase-like"/>
    <property type="match status" value="1"/>
</dbReference>
<dbReference type="RefSeq" id="WP_166178466.1">
    <property type="nucleotide sequence ID" value="NZ_CP045119.1"/>
</dbReference>
<feature type="domain" description="Right handed beta helix" evidence="2">
    <location>
        <begin position="121"/>
        <end position="257"/>
    </location>
</feature>
<dbReference type="InterPro" id="IPR006626">
    <property type="entry name" value="PbH1"/>
</dbReference>
<accession>A0A6G8QCZ3</accession>
<dbReference type="InterPro" id="IPR039448">
    <property type="entry name" value="Beta_helix"/>
</dbReference>
<keyword evidence="1" id="KW-0732">Signal</keyword>
<sequence length="321" mass="33462">MKRLLVLSATLATLFSAFAYVPQAEGATCTGKQVSPGQNLSSVAANARAGTTFCIKDGNYAVPTPVRVQNRDRFIGMFSDGTRPSVTTTKAQHVFDANGSRGATIRGLGMSGAVGGDHCKPNCGRGIGGGTNLTINNVWSHHNQNQGIGGTGPGLLVTYSRIDHNGSPAFARFGESQSAAGIKSVNSMTVLNSRVHDNYWSGVWCDNDCDAFQVRNNTITANGKAGIHYEASSGPAVFANNVIRGNGTNAAVAGRRAGLIIYASANAEVYGNAFGSNTYYGIHVAEDDRDWTPLLGNISIYNNTMGGDAIVGCTLSGVGCL</sequence>
<feature type="chain" id="PRO_5039356598" description="Right handed beta helix domain-containing protein" evidence="1">
    <location>
        <begin position="20"/>
        <end position="321"/>
    </location>
</feature>
<feature type="signal peptide" evidence="1">
    <location>
        <begin position="1"/>
        <end position="19"/>
    </location>
</feature>
<evidence type="ECO:0000256" key="1">
    <source>
        <dbReference type="SAM" id="SignalP"/>
    </source>
</evidence>
<proteinExistence type="predicted"/>
<dbReference type="KEGG" id="rub:GBA63_18250"/>
<reference evidence="3 4" key="1">
    <citation type="submission" date="2019-10" db="EMBL/GenBank/DDBJ databases">
        <title>Rubrobacter sp nov SCSIO 52090 isolated from a deep-sea sediment in the South China Sea.</title>
        <authorList>
            <person name="Chen R.W."/>
        </authorList>
    </citation>
    <scope>NUCLEOTIDE SEQUENCE [LARGE SCALE GENOMIC DNA]</scope>
    <source>
        <strain evidence="3 4">SCSIO 52909</strain>
    </source>
</reference>
<dbReference type="SMART" id="SM00710">
    <property type="entry name" value="PbH1"/>
    <property type="match status" value="5"/>
</dbReference>
<dbReference type="Pfam" id="PF13229">
    <property type="entry name" value="Beta_helix"/>
    <property type="match status" value="1"/>
</dbReference>
<dbReference type="SUPFAM" id="SSF51126">
    <property type="entry name" value="Pectin lyase-like"/>
    <property type="match status" value="1"/>
</dbReference>
<dbReference type="InterPro" id="IPR012334">
    <property type="entry name" value="Pectin_lyas_fold"/>
</dbReference>
<gene>
    <name evidence="3" type="ORF">GBA63_18250</name>
</gene>